<feature type="compositionally biased region" description="Low complexity" evidence="1">
    <location>
        <begin position="1"/>
        <end position="23"/>
    </location>
</feature>
<sequence length="205" mass="21213">MPSPPTSSSQATASTLAQSQPTETPSPPPTQPIGSLSIIFAGPTYMTPPSTPLPSPTSQPTQGPIVCSDNTCAKSVDNYWIDTAAPLVCQKIKSEGFVFTPETFPWWMSFGVDGVDFTFVLEWVGGCTAETTHVFSESQALCEQMFTAPFHVCAGNGGNGGYHLEGCVRYGVAPVCDEGQPTTPSSALDAGPASASTVGAVPASS</sequence>
<gene>
    <name evidence="2" type="ORF">K432DRAFT_446658</name>
</gene>
<reference evidence="2 3" key="1">
    <citation type="journal article" date="2016" name="Nat. Commun.">
        <title>Ectomycorrhizal ecology is imprinted in the genome of the dominant symbiotic fungus Cenococcum geophilum.</title>
        <authorList>
            <consortium name="DOE Joint Genome Institute"/>
            <person name="Peter M."/>
            <person name="Kohler A."/>
            <person name="Ohm R.A."/>
            <person name="Kuo A."/>
            <person name="Krutzmann J."/>
            <person name="Morin E."/>
            <person name="Arend M."/>
            <person name="Barry K.W."/>
            <person name="Binder M."/>
            <person name="Choi C."/>
            <person name="Clum A."/>
            <person name="Copeland A."/>
            <person name="Grisel N."/>
            <person name="Haridas S."/>
            <person name="Kipfer T."/>
            <person name="LaButti K."/>
            <person name="Lindquist E."/>
            <person name="Lipzen A."/>
            <person name="Maire R."/>
            <person name="Meier B."/>
            <person name="Mihaltcheva S."/>
            <person name="Molinier V."/>
            <person name="Murat C."/>
            <person name="Poggeler S."/>
            <person name="Quandt C.A."/>
            <person name="Sperisen C."/>
            <person name="Tritt A."/>
            <person name="Tisserant E."/>
            <person name="Crous P.W."/>
            <person name="Henrissat B."/>
            <person name="Nehls U."/>
            <person name="Egli S."/>
            <person name="Spatafora J.W."/>
            <person name="Grigoriev I.V."/>
            <person name="Martin F.M."/>
        </authorList>
    </citation>
    <scope>NUCLEOTIDE SEQUENCE [LARGE SCALE GENOMIC DNA]</scope>
    <source>
        <strain evidence="2 3">CBS 459.81</strain>
    </source>
</reference>
<protein>
    <submittedName>
        <fullName evidence="2">Uncharacterized protein</fullName>
    </submittedName>
</protein>
<feature type="region of interest" description="Disordered" evidence="1">
    <location>
        <begin position="181"/>
        <end position="205"/>
    </location>
</feature>
<dbReference type="EMBL" id="KV745308">
    <property type="protein sequence ID" value="OCK75507.1"/>
    <property type="molecule type" value="Genomic_DNA"/>
</dbReference>
<dbReference type="Proteomes" id="UP000250266">
    <property type="component" value="Unassembled WGS sequence"/>
</dbReference>
<keyword evidence="3" id="KW-1185">Reference proteome</keyword>
<accession>A0A8E2E1A4</accession>
<name>A0A8E2E1A4_9PEZI</name>
<evidence type="ECO:0000313" key="2">
    <source>
        <dbReference type="EMBL" id="OCK75507.1"/>
    </source>
</evidence>
<organism evidence="2 3">
    <name type="scientific">Lepidopterella palustris CBS 459.81</name>
    <dbReference type="NCBI Taxonomy" id="1314670"/>
    <lineage>
        <taxon>Eukaryota</taxon>
        <taxon>Fungi</taxon>
        <taxon>Dikarya</taxon>
        <taxon>Ascomycota</taxon>
        <taxon>Pezizomycotina</taxon>
        <taxon>Dothideomycetes</taxon>
        <taxon>Pleosporomycetidae</taxon>
        <taxon>Mytilinidiales</taxon>
        <taxon>Argynnaceae</taxon>
        <taxon>Lepidopterella</taxon>
    </lineage>
</organism>
<proteinExistence type="predicted"/>
<dbReference type="AlphaFoldDB" id="A0A8E2E1A4"/>
<evidence type="ECO:0000313" key="3">
    <source>
        <dbReference type="Proteomes" id="UP000250266"/>
    </source>
</evidence>
<evidence type="ECO:0000256" key="1">
    <source>
        <dbReference type="SAM" id="MobiDB-lite"/>
    </source>
</evidence>
<feature type="region of interest" description="Disordered" evidence="1">
    <location>
        <begin position="1"/>
        <end position="34"/>
    </location>
</feature>